<dbReference type="InterPro" id="IPR001806">
    <property type="entry name" value="Small_GTPase"/>
</dbReference>
<keyword evidence="4" id="KW-0449">Lipoprotein</keyword>
<evidence type="ECO:0000256" key="5">
    <source>
        <dbReference type="ARBA" id="ARBA00037868"/>
    </source>
</evidence>
<keyword evidence="2" id="KW-0547">Nucleotide-binding</keyword>
<dbReference type="AlphaFoldDB" id="A0A6P6I5B9"/>
<comment type="subcellular location">
    <subcellularLocation>
        <location evidence="5">Endomembrane system</location>
        <topology evidence="5">Lipid-anchor</topology>
    </subcellularLocation>
</comment>
<evidence type="ECO:0000256" key="3">
    <source>
        <dbReference type="ARBA" id="ARBA00023134"/>
    </source>
</evidence>
<organism evidence="7 8">
    <name type="scientific">Puma concolor</name>
    <name type="common">Mountain lion</name>
    <name type="synonym">Felis concolor</name>
    <dbReference type="NCBI Taxonomy" id="9696"/>
    <lineage>
        <taxon>Eukaryota</taxon>
        <taxon>Metazoa</taxon>
        <taxon>Chordata</taxon>
        <taxon>Craniata</taxon>
        <taxon>Vertebrata</taxon>
        <taxon>Euteleostomi</taxon>
        <taxon>Mammalia</taxon>
        <taxon>Eutheria</taxon>
        <taxon>Laurasiatheria</taxon>
        <taxon>Carnivora</taxon>
        <taxon>Feliformia</taxon>
        <taxon>Felidae</taxon>
        <taxon>Felinae</taxon>
        <taxon>Puma</taxon>
    </lineage>
</organism>
<dbReference type="GeneID" id="112864491"/>
<dbReference type="InterPro" id="IPR027417">
    <property type="entry name" value="P-loop_NTPase"/>
</dbReference>
<sequence>MRQTILVGDSGVGKTSLLVQFDQGKFIPGSFSATVGIGFTHLSQEVLMPFSPDTAFGQSRCNAATQFHGKLWVLVQNVGTGPGQPATFGDRSSGWIRSTSSEHEAGPICSGHACPSGADLWLLPPSRDSLHQAGDVTGMSGAAATRDGEAPEHSPPCSPSYDVTGKVGGHCAQYWGLPNRRSLQPPHPEVYADGGYEGPGQEGPVFELDQETGFANADVSSERVIRSEDGETLAREYGVPFMETSAKTGMNVELAFLAIAKELKYRALWQPDGPSFQIRDFVESQKKRPSCCSVL</sequence>
<proteinExistence type="inferred from homology"/>
<dbReference type="SUPFAM" id="SSF52540">
    <property type="entry name" value="P-loop containing nucleoside triphosphate hydrolases"/>
    <property type="match status" value="2"/>
</dbReference>
<dbReference type="SMART" id="SM00173">
    <property type="entry name" value="RAS"/>
    <property type="match status" value="1"/>
</dbReference>
<dbReference type="GO" id="GO:0003924">
    <property type="term" value="F:GTPase activity"/>
    <property type="evidence" value="ECO:0007669"/>
    <property type="project" value="InterPro"/>
</dbReference>
<evidence type="ECO:0000313" key="7">
    <source>
        <dbReference type="Proteomes" id="UP000515131"/>
    </source>
</evidence>
<comment type="similarity">
    <text evidence="1">Belongs to the small GTPase superfamily. Rab family.</text>
</comment>
<dbReference type="KEGG" id="pcoo:112864491"/>
<gene>
    <name evidence="8" type="primary">RAB37</name>
</gene>
<dbReference type="PROSITE" id="PS51419">
    <property type="entry name" value="RAB"/>
    <property type="match status" value="1"/>
</dbReference>
<dbReference type="Proteomes" id="UP000515131">
    <property type="component" value="Unplaced"/>
</dbReference>
<dbReference type="SMART" id="SM00175">
    <property type="entry name" value="RAB"/>
    <property type="match status" value="1"/>
</dbReference>
<dbReference type="Pfam" id="PF00071">
    <property type="entry name" value="Ras"/>
    <property type="match status" value="2"/>
</dbReference>
<evidence type="ECO:0000256" key="1">
    <source>
        <dbReference type="ARBA" id="ARBA00006270"/>
    </source>
</evidence>
<reference evidence="8" key="1">
    <citation type="submission" date="2025-08" db="UniProtKB">
        <authorList>
            <consortium name="RefSeq"/>
        </authorList>
    </citation>
    <scope>IDENTIFICATION</scope>
    <source>
        <tissue evidence="8">Blood</tissue>
    </source>
</reference>
<accession>A0A6P6I5B9</accession>
<keyword evidence="7" id="KW-1185">Reference proteome</keyword>
<keyword evidence="4" id="KW-0636">Prenylation</keyword>
<dbReference type="Gene3D" id="3.40.50.300">
    <property type="entry name" value="P-loop containing nucleotide triphosphate hydrolases"/>
    <property type="match status" value="2"/>
</dbReference>
<name>A0A6P6I5B9_PUMCO</name>
<protein>
    <submittedName>
        <fullName evidence="8">Ras-related protein Rab-37</fullName>
    </submittedName>
</protein>
<evidence type="ECO:0000256" key="4">
    <source>
        <dbReference type="ARBA" id="ARBA00023289"/>
    </source>
</evidence>
<dbReference type="GO" id="GO:0005525">
    <property type="term" value="F:GTP binding"/>
    <property type="evidence" value="ECO:0007669"/>
    <property type="project" value="UniProtKB-KW"/>
</dbReference>
<feature type="region of interest" description="Disordered" evidence="6">
    <location>
        <begin position="126"/>
        <end position="159"/>
    </location>
</feature>
<dbReference type="RefSeq" id="XP_025783300.1">
    <property type="nucleotide sequence ID" value="XM_025927515.1"/>
</dbReference>
<dbReference type="PANTHER" id="PTHR47978">
    <property type="match status" value="1"/>
</dbReference>
<dbReference type="GO" id="GO:0012505">
    <property type="term" value="C:endomembrane system"/>
    <property type="evidence" value="ECO:0007669"/>
    <property type="project" value="UniProtKB-SubCell"/>
</dbReference>
<evidence type="ECO:0000256" key="6">
    <source>
        <dbReference type="SAM" id="MobiDB-lite"/>
    </source>
</evidence>
<evidence type="ECO:0000313" key="8">
    <source>
        <dbReference type="RefSeq" id="XP_025783300.1"/>
    </source>
</evidence>
<dbReference type="CTD" id="326624"/>
<evidence type="ECO:0000256" key="2">
    <source>
        <dbReference type="ARBA" id="ARBA00022741"/>
    </source>
</evidence>
<keyword evidence="3" id="KW-0342">GTP-binding</keyword>
<dbReference type="PRINTS" id="PR00449">
    <property type="entry name" value="RASTRNSFRMNG"/>
</dbReference>